<dbReference type="RefSeq" id="WP_330199653.1">
    <property type="nucleotide sequence ID" value="NZ_JAZDRP010000007.1"/>
</dbReference>
<evidence type="ECO:0000256" key="4">
    <source>
        <dbReference type="ARBA" id="ARBA00022960"/>
    </source>
</evidence>
<dbReference type="SUPFAM" id="SSF141523">
    <property type="entry name" value="L,D-transpeptidase catalytic domain-like"/>
    <property type="match status" value="1"/>
</dbReference>
<evidence type="ECO:0000256" key="3">
    <source>
        <dbReference type="ARBA" id="ARBA00022679"/>
    </source>
</evidence>
<dbReference type="PANTHER" id="PTHR38589">
    <property type="entry name" value="BLR0621 PROTEIN"/>
    <property type="match status" value="1"/>
</dbReference>
<sequence>MTVFTVSSEGVFSGAGFAFRAALGKGGVIDEASKREGDGATPLGTYRLRRVLYRADRVTRPDTALPVREIRPDDGWCDAPENGAYNRPVRLPYPASCEELTRQDELYDIIVILSHNDEPPQPGLGSAIFLHCAKPDYPRTLGCVALKRDDLETVLKTARPGDALEIRR</sequence>
<dbReference type="EMBL" id="JAZDRP010000007">
    <property type="protein sequence ID" value="MEE2526989.1"/>
    <property type="molecule type" value="Genomic_DNA"/>
</dbReference>
<keyword evidence="4 7" id="KW-0133">Cell shape</keyword>
<keyword evidence="5 7" id="KW-0573">Peptidoglycan synthesis</keyword>
<accession>A0ABU7LTT3</accession>
<dbReference type="InterPro" id="IPR005490">
    <property type="entry name" value="LD_TPept_cat_dom"/>
</dbReference>
<evidence type="ECO:0000256" key="2">
    <source>
        <dbReference type="ARBA" id="ARBA00005992"/>
    </source>
</evidence>
<keyword evidence="3" id="KW-0808">Transferase</keyword>
<feature type="active site" description="Proton donor/acceptor" evidence="7">
    <location>
        <position position="131"/>
    </location>
</feature>
<comment type="pathway">
    <text evidence="1 7">Cell wall biogenesis; peptidoglycan biosynthesis.</text>
</comment>
<proteinExistence type="inferred from homology"/>
<dbReference type="Pfam" id="PF03734">
    <property type="entry name" value="YkuD"/>
    <property type="match status" value="1"/>
</dbReference>
<dbReference type="PROSITE" id="PS52029">
    <property type="entry name" value="LD_TPASE"/>
    <property type="match status" value="1"/>
</dbReference>
<evidence type="ECO:0000256" key="6">
    <source>
        <dbReference type="ARBA" id="ARBA00023316"/>
    </source>
</evidence>
<evidence type="ECO:0000256" key="5">
    <source>
        <dbReference type="ARBA" id="ARBA00022984"/>
    </source>
</evidence>
<dbReference type="Proteomes" id="UP001354971">
    <property type="component" value="Unassembled WGS sequence"/>
</dbReference>
<keyword evidence="10" id="KW-1185">Reference proteome</keyword>
<evidence type="ECO:0000313" key="9">
    <source>
        <dbReference type="EMBL" id="MEE2526989.1"/>
    </source>
</evidence>
<comment type="caution">
    <text evidence="9">The sequence shown here is derived from an EMBL/GenBank/DDBJ whole genome shotgun (WGS) entry which is preliminary data.</text>
</comment>
<reference evidence="9 10" key="1">
    <citation type="submission" date="2024-01" db="EMBL/GenBank/DDBJ databases">
        <title>Hyphobacterium bacterium isolated from marine sediment.</title>
        <authorList>
            <person name="Zhao S."/>
        </authorList>
    </citation>
    <scope>NUCLEOTIDE SEQUENCE [LARGE SCALE GENOMIC DNA]</scope>
    <source>
        <strain evidence="10">HN65</strain>
    </source>
</reference>
<comment type="similarity">
    <text evidence="2">Belongs to the YkuD family.</text>
</comment>
<evidence type="ECO:0000313" key="10">
    <source>
        <dbReference type="Proteomes" id="UP001354971"/>
    </source>
</evidence>
<organism evidence="9 10">
    <name type="scientific">Hyphobacterium lacteum</name>
    <dbReference type="NCBI Taxonomy" id="3116575"/>
    <lineage>
        <taxon>Bacteria</taxon>
        <taxon>Pseudomonadati</taxon>
        <taxon>Pseudomonadota</taxon>
        <taxon>Alphaproteobacteria</taxon>
        <taxon>Maricaulales</taxon>
        <taxon>Maricaulaceae</taxon>
        <taxon>Hyphobacterium</taxon>
    </lineage>
</organism>
<protein>
    <submittedName>
        <fullName evidence="9">L,D-transpeptidase family protein</fullName>
    </submittedName>
</protein>
<evidence type="ECO:0000256" key="7">
    <source>
        <dbReference type="PROSITE-ProRule" id="PRU01373"/>
    </source>
</evidence>
<evidence type="ECO:0000256" key="1">
    <source>
        <dbReference type="ARBA" id="ARBA00004752"/>
    </source>
</evidence>
<dbReference type="PANTHER" id="PTHR38589:SF1">
    <property type="entry name" value="BLR0621 PROTEIN"/>
    <property type="match status" value="1"/>
</dbReference>
<gene>
    <name evidence="9" type="ORF">V0U79_11465</name>
</gene>
<evidence type="ECO:0000259" key="8">
    <source>
        <dbReference type="PROSITE" id="PS52029"/>
    </source>
</evidence>
<feature type="active site" description="Nucleophile" evidence="7">
    <location>
        <position position="143"/>
    </location>
</feature>
<feature type="domain" description="L,D-TPase catalytic" evidence="8">
    <location>
        <begin position="1"/>
        <end position="167"/>
    </location>
</feature>
<name>A0ABU7LTT3_9PROT</name>
<keyword evidence="6 7" id="KW-0961">Cell wall biogenesis/degradation</keyword>
<dbReference type="InterPro" id="IPR038063">
    <property type="entry name" value="Transpep_catalytic_dom"/>
</dbReference>